<protein>
    <submittedName>
        <fullName evidence="4">BamA/TamA family outer membrane protein</fullName>
    </submittedName>
</protein>
<dbReference type="InterPro" id="IPR000184">
    <property type="entry name" value="Bac_surfAg_D15"/>
</dbReference>
<feature type="domain" description="Bacterial surface antigen (D15)" evidence="3">
    <location>
        <begin position="202"/>
        <end position="462"/>
    </location>
</feature>
<dbReference type="Gene3D" id="2.40.160.50">
    <property type="entry name" value="membrane protein fhac: a member of the omp85/tpsb transporter family"/>
    <property type="match status" value="1"/>
</dbReference>
<dbReference type="Proteomes" id="UP000697710">
    <property type="component" value="Unassembled WGS sequence"/>
</dbReference>
<dbReference type="EMBL" id="JAGQHR010000019">
    <property type="protein sequence ID" value="MCA9726324.1"/>
    <property type="molecule type" value="Genomic_DNA"/>
</dbReference>
<dbReference type="InterPro" id="IPR011042">
    <property type="entry name" value="6-blade_b-propeller_TolB-like"/>
</dbReference>
<evidence type="ECO:0000256" key="2">
    <source>
        <dbReference type="ARBA" id="ARBA00023136"/>
    </source>
</evidence>
<sequence>MDPTLCPWDESVVFSSDRCPGGEEGYRNLFRLDLETGEISYLTQGRWIDSAPVWDPDTRGIYFTSDRDRFSAVYWVDGRGEGRRLTHSLDGLFDPRPVPGEDAFLATVFREGTFQVHRFAVPDSSGPAIALQPATAEPPWHWNDTHPEVASRRQSYRTRFALDVAQGGALVDPSLRTGEGVQAVLSDLMGNHLLYFNLANSTFSTDSFLRNFSFAGTYVNLTRRLNYGLSAFHYSGDFYDNLAFPYFEQRSGASVLLSYPLSKFRRIETSLSLAYAETDRPSIDFRRKGAIGTHLVSYVQDNTLWLPTGPIDGRRFNLTAGLTMNLGQGKEENTVLIGDYRHYFRIGQYSAYALRFQGRWSEGANPEFFWIGGSAGMRTYDRRQISGKRTLMLNQEVRFPLIRGLIFGLPMGNLELPGVEGAWFLDAGSAWDEGWPPPWYGSYGFGLRMSFGGVLVMRLDIGRQTDFEKLGSDTHTRFFIGWDY</sequence>
<dbReference type="GO" id="GO:0019867">
    <property type="term" value="C:outer membrane"/>
    <property type="evidence" value="ECO:0007669"/>
    <property type="project" value="InterPro"/>
</dbReference>
<dbReference type="AlphaFoldDB" id="A0A956LVH2"/>
<evidence type="ECO:0000313" key="4">
    <source>
        <dbReference type="EMBL" id="MCA9726324.1"/>
    </source>
</evidence>
<reference evidence="4" key="2">
    <citation type="journal article" date="2021" name="Microbiome">
        <title>Successional dynamics and alternative stable states in a saline activated sludge microbial community over 9 years.</title>
        <authorList>
            <person name="Wang Y."/>
            <person name="Ye J."/>
            <person name="Ju F."/>
            <person name="Liu L."/>
            <person name="Boyd J.A."/>
            <person name="Deng Y."/>
            <person name="Parks D.H."/>
            <person name="Jiang X."/>
            <person name="Yin X."/>
            <person name="Woodcroft B.J."/>
            <person name="Tyson G.W."/>
            <person name="Hugenholtz P."/>
            <person name="Polz M.F."/>
            <person name="Zhang T."/>
        </authorList>
    </citation>
    <scope>NUCLEOTIDE SEQUENCE</scope>
    <source>
        <strain evidence="4">HKST-UBA01</strain>
    </source>
</reference>
<dbReference type="Pfam" id="PF01103">
    <property type="entry name" value="Omp85"/>
    <property type="match status" value="1"/>
</dbReference>
<accession>A0A956LVH2</accession>
<organism evidence="4 5">
    <name type="scientific">Eiseniibacteriota bacterium</name>
    <dbReference type="NCBI Taxonomy" id="2212470"/>
    <lineage>
        <taxon>Bacteria</taxon>
        <taxon>Candidatus Eiseniibacteriota</taxon>
    </lineage>
</organism>
<dbReference type="SUPFAM" id="SSF69304">
    <property type="entry name" value="Tricorn protease N-terminal domain"/>
    <property type="match status" value="1"/>
</dbReference>
<evidence type="ECO:0000313" key="5">
    <source>
        <dbReference type="Proteomes" id="UP000697710"/>
    </source>
</evidence>
<name>A0A956LVH2_UNCEI</name>
<gene>
    <name evidence="4" type="ORF">KC729_01480</name>
</gene>
<evidence type="ECO:0000259" key="3">
    <source>
        <dbReference type="Pfam" id="PF01103"/>
    </source>
</evidence>
<comment type="subcellular location">
    <subcellularLocation>
        <location evidence="1">Membrane</location>
    </subcellularLocation>
</comment>
<proteinExistence type="predicted"/>
<reference evidence="4" key="1">
    <citation type="submission" date="2020-04" db="EMBL/GenBank/DDBJ databases">
        <authorList>
            <person name="Zhang T."/>
        </authorList>
    </citation>
    <scope>NUCLEOTIDE SEQUENCE</scope>
    <source>
        <strain evidence="4">HKST-UBA01</strain>
    </source>
</reference>
<keyword evidence="2" id="KW-0472">Membrane</keyword>
<dbReference type="Gene3D" id="2.120.10.30">
    <property type="entry name" value="TolB, C-terminal domain"/>
    <property type="match status" value="1"/>
</dbReference>
<comment type="caution">
    <text evidence="4">The sequence shown here is derived from an EMBL/GenBank/DDBJ whole genome shotgun (WGS) entry which is preliminary data.</text>
</comment>
<evidence type="ECO:0000256" key="1">
    <source>
        <dbReference type="ARBA" id="ARBA00004370"/>
    </source>
</evidence>